<sequence>MLTIVFAPTKRGRIATVELVSYLTIQHRTAKRPRFTGELVSGETQQGEDHMVRIRVAFGGCSKHNSSMGTPQPA</sequence>
<comment type="caution">
    <text evidence="1">The sequence shown here is derived from an EMBL/GenBank/DDBJ whole genome shotgun (WGS) entry which is preliminary data.</text>
</comment>
<dbReference type="Proteomes" id="UP000315295">
    <property type="component" value="Unassembled WGS sequence"/>
</dbReference>
<evidence type="ECO:0000313" key="2">
    <source>
        <dbReference type="Proteomes" id="UP000315295"/>
    </source>
</evidence>
<accession>A0A540N463</accession>
<protein>
    <submittedName>
        <fullName evidence="1">Uncharacterized protein</fullName>
    </submittedName>
</protein>
<gene>
    <name evidence="1" type="ORF">C1H46_008497</name>
</gene>
<organism evidence="1 2">
    <name type="scientific">Malus baccata</name>
    <name type="common">Siberian crab apple</name>
    <name type="synonym">Pyrus baccata</name>
    <dbReference type="NCBI Taxonomy" id="106549"/>
    <lineage>
        <taxon>Eukaryota</taxon>
        <taxon>Viridiplantae</taxon>
        <taxon>Streptophyta</taxon>
        <taxon>Embryophyta</taxon>
        <taxon>Tracheophyta</taxon>
        <taxon>Spermatophyta</taxon>
        <taxon>Magnoliopsida</taxon>
        <taxon>eudicotyledons</taxon>
        <taxon>Gunneridae</taxon>
        <taxon>Pentapetalae</taxon>
        <taxon>rosids</taxon>
        <taxon>fabids</taxon>
        <taxon>Rosales</taxon>
        <taxon>Rosaceae</taxon>
        <taxon>Amygdaloideae</taxon>
        <taxon>Maleae</taxon>
        <taxon>Malus</taxon>
    </lineage>
</organism>
<evidence type="ECO:0000313" key="1">
    <source>
        <dbReference type="EMBL" id="TQE05814.1"/>
    </source>
</evidence>
<keyword evidence="2" id="KW-1185">Reference proteome</keyword>
<dbReference type="EMBL" id="VIEB01000114">
    <property type="protein sequence ID" value="TQE05814.1"/>
    <property type="molecule type" value="Genomic_DNA"/>
</dbReference>
<proteinExistence type="predicted"/>
<name>A0A540N463_MALBA</name>
<reference evidence="1 2" key="1">
    <citation type="journal article" date="2019" name="G3 (Bethesda)">
        <title>Sequencing of a Wild Apple (Malus baccata) Genome Unravels the Differences Between Cultivated and Wild Apple Species Regarding Disease Resistance and Cold Tolerance.</title>
        <authorList>
            <person name="Chen X."/>
        </authorList>
    </citation>
    <scope>NUCLEOTIDE SEQUENCE [LARGE SCALE GENOMIC DNA]</scope>
    <source>
        <strain evidence="2">cv. Shandingzi</strain>
        <tissue evidence="1">Leaves</tissue>
    </source>
</reference>
<dbReference type="AlphaFoldDB" id="A0A540N463"/>